<comment type="caution">
    <text evidence="3">The sequence shown here is derived from an EMBL/GenBank/DDBJ whole genome shotgun (WGS) entry which is preliminary data.</text>
</comment>
<evidence type="ECO:0000313" key="4">
    <source>
        <dbReference type="Proteomes" id="UP000179102"/>
    </source>
</evidence>
<dbReference type="Gene3D" id="3.90.79.10">
    <property type="entry name" value="Nucleoside Triphosphate Pyrophosphohydrolase"/>
    <property type="match status" value="1"/>
</dbReference>
<feature type="domain" description="Nudix hydrolase" evidence="2">
    <location>
        <begin position="35"/>
        <end position="165"/>
    </location>
</feature>
<dbReference type="STRING" id="1797711.A2870_02550"/>
<organism evidence="3 4">
    <name type="scientific">Candidatus Curtissbacteria bacterium RIFCSPHIGHO2_01_FULL_41_11</name>
    <dbReference type="NCBI Taxonomy" id="1797711"/>
    <lineage>
        <taxon>Bacteria</taxon>
        <taxon>Candidatus Curtissiibacteriota</taxon>
    </lineage>
</organism>
<dbReference type="SUPFAM" id="SSF55811">
    <property type="entry name" value="Nudix"/>
    <property type="match status" value="1"/>
</dbReference>
<dbReference type="PROSITE" id="PS51462">
    <property type="entry name" value="NUDIX"/>
    <property type="match status" value="1"/>
</dbReference>
<dbReference type="Proteomes" id="UP000179102">
    <property type="component" value="Unassembled WGS sequence"/>
</dbReference>
<accession>A0A1F5G8L9</accession>
<gene>
    <name evidence="3" type="ORF">A2870_02550</name>
</gene>
<dbReference type="GO" id="GO:0016787">
    <property type="term" value="F:hydrolase activity"/>
    <property type="evidence" value="ECO:0007669"/>
    <property type="project" value="UniProtKB-KW"/>
</dbReference>
<evidence type="ECO:0000259" key="2">
    <source>
        <dbReference type="PROSITE" id="PS51462"/>
    </source>
</evidence>
<keyword evidence="1" id="KW-0378">Hydrolase</keyword>
<evidence type="ECO:0000313" key="3">
    <source>
        <dbReference type="EMBL" id="OGD88187.1"/>
    </source>
</evidence>
<dbReference type="PANTHER" id="PTHR10885">
    <property type="entry name" value="ISOPENTENYL-DIPHOSPHATE DELTA-ISOMERASE"/>
    <property type="match status" value="1"/>
</dbReference>
<dbReference type="InterPro" id="IPR020084">
    <property type="entry name" value="NUDIX_hydrolase_CS"/>
</dbReference>
<reference evidence="3 4" key="1">
    <citation type="journal article" date="2016" name="Nat. Commun.">
        <title>Thousands of microbial genomes shed light on interconnected biogeochemical processes in an aquifer system.</title>
        <authorList>
            <person name="Anantharaman K."/>
            <person name="Brown C.T."/>
            <person name="Hug L.A."/>
            <person name="Sharon I."/>
            <person name="Castelle C.J."/>
            <person name="Probst A.J."/>
            <person name="Thomas B.C."/>
            <person name="Singh A."/>
            <person name="Wilkins M.J."/>
            <person name="Karaoz U."/>
            <person name="Brodie E.L."/>
            <person name="Williams K.H."/>
            <person name="Hubbard S.S."/>
            <person name="Banfield J.F."/>
        </authorList>
    </citation>
    <scope>NUCLEOTIDE SEQUENCE [LARGE SCALE GENOMIC DNA]</scope>
</reference>
<name>A0A1F5G8L9_9BACT</name>
<proteinExistence type="predicted"/>
<sequence>MKTTDDQSEIFVVVDQNDKIIGYKTRKDCHSNKSLTHRGTGIVIFNDKGEILIQKRSTTKDTDPGYLSTSASGHLQKGETYKDAAEREMFEEIGIKTKLTFNSKFFYEDSRETEINALFTGNHNGPFKINKKEVSSIKFVAKESLKKIRGQLTPFAIQCFENLKLL</sequence>
<evidence type="ECO:0000256" key="1">
    <source>
        <dbReference type="ARBA" id="ARBA00022801"/>
    </source>
</evidence>
<dbReference type="Pfam" id="PF00293">
    <property type="entry name" value="NUDIX"/>
    <property type="match status" value="1"/>
</dbReference>
<dbReference type="AlphaFoldDB" id="A0A1F5G8L9"/>
<dbReference type="PROSITE" id="PS00893">
    <property type="entry name" value="NUDIX_BOX"/>
    <property type="match status" value="1"/>
</dbReference>
<dbReference type="InterPro" id="IPR000086">
    <property type="entry name" value="NUDIX_hydrolase_dom"/>
</dbReference>
<dbReference type="EMBL" id="MFAZ01000002">
    <property type="protein sequence ID" value="OGD88187.1"/>
    <property type="molecule type" value="Genomic_DNA"/>
</dbReference>
<dbReference type="InterPro" id="IPR015797">
    <property type="entry name" value="NUDIX_hydrolase-like_dom_sf"/>
</dbReference>
<protein>
    <recommendedName>
        <fullName evidence="2">Nudix hydrolase domain-containing protein</fullName>
    </recommendedName>
</protein>
<dbReference type="PANTHER" id="PTHR10885:SF0">
    <property type="entry name" value="ISOPENTENYL-DIPHOSPHATE DELTA-ISOMERASE"/>
    <property type="match status" value="1"/>
</dbReference>